<sequence length="362" mass="41980">MAFWKKKDEQKKKKSPAKEWLDAIVFAVIAATLIRWLFFEAYVIPTPSMERTLLVGDYLFVSKFHYGARTTSTPLQVPLTHQKVWGTEIPSYLEWIKIPSFRLPGISEVKRNDVVVFNYPVEFQYPNDLKTNYIKRCVAVPGDTLQIKNRIVFINGEKQNSPAGVQYRYILRTTNELNDRTLRKFKISDFVEINLNTYLVHINPDIAKVLEGQDFVKELVLYERTKGVAEGDIFPNETVFPWNADWYGPLMIPGKGITVDLTNPDNVVKYAFTIEHYEGHDDVSVKDKKLYIAGEPQDKYTFKQDYYFMMGDNRDNSLDSRFWGFVPADHVVGKASFIWMSRDAYAGGFDAIRWSRIFNAIN</sequence>
<dbReference type="PROSITE" id="PS00761">
    <property type="entry name" value="SPASE_I_3"/>
    <property type="match status" value="1"/>
</dbReference>
<dbReference type="GO" id="GO:0004252">
    <property type="term" value="F:serine-type endopeptidase activity"/>
    <property type="evidence" value="ECO:0007669"/>
    <property type="project" value="InterPro"/>
</dbReference>
<keyword evidence="5 7" id="KW-0378">Hydrolase</keyword>
<dbReference type="RefSeq" id="WP_309939642.1">
    <property type="nucleotide sequence ID" value="NZ_AP025305.1"/>
</dbReference>
<dbReference type="InterPro" id="IPR000223">
    <property type="entry name" value="Pept_S26A_signal_pept_1"/>
</dbReference>
<evidence type="ECO:0000256" key="2">
    <source>
        <dbReference type="ARBA" id="ARBA00009370"/>
    </source>
</evidence>
<reference evidence="9" key="1">
    <citation type="submission" date="2023-07" db="EMBL/GenBank/DDBJ databases">
        <title>Genomic Encyclopedia of Type Strains, Phase IV (KMG-IV): sequencing the most valuable type-strain genomes for metagenomic binning, comparative biology and taxonomic classification.</title>
        <authorList>
            <person name="Goeker M."/>
        </authorList>
    </citation>
    <scope>NUCLEOTIDE SEQUENCE</scope>
    <source>
        <strain evidence="9">DSM 26174</strain>
    </source>
</reference>
<dbReference type="Gene3D" id="2.10.109.10">
    <property type="entry name" value="Umud Fragment, subunit A"/>
    <property type="match status" value="2"/>
</dbReference>
<feature type="domain" description="Peptidase S26" evidence="8">
    <location>
        <begin position="302"/>
        <end position="340"/>
    </location>
</feature>
<evidence type="ECO:0000313" key="9">
    <source>
        <dbReference type="EMBL" id="MDR6239842.1"/>
    </source>
</evidence>
<organism evidence="9 10">
    <name type="scientific">Aureibacter tunicatorum</name>
    <dbReference type="NCBI Taxonomy" id="866807"/>
    <lineage>
        <taxon>Bacteria</taxon>
        <taxon>Pseudomonadati</taxon>
        <taxon>Bacteroidota</taxon>
        <taxon>Cytophagia</taxon>
        <taxon>Cytophagales</taxon>
        <taxon>Persicobacteraceae</taxon>
        <taxon>Aureibacter</taxon>
    </lineage>
</organism>
<keyword evidence="10" id="KW-1185">Reference proteome</keyword>
<evidence type="ECO:0000259" key="8">
    <source>
        <dbReference type="Pfam" id="PF10502"/>
    </source>
</evidence>
<comment type="subcellular location">
    <subcellularLocation>
        <location evidence="7">Membrane</location>
        <topology evidence="7">Single-pass type II membrane protein</topology>
    </subcellularLocation>
</comment>
<name>A0AAE3XNR0_9BACT</name>
<dbReference type="GO" id="GO:0016020">
    <property type="term" value="C:membrane"/>
    <property type="evidence" value="ECO:0007669"/>
    <property type="project" value="UniProtKB-SubCell"/>
</dbReference>
<dbReference type="PANTHER" id="PTHR43390:SF1">
    <property type="entry name" value="CHLOROPLAST PROCESSING PEPTIDASE"/>
    <property type="match status" value="1"/>
</dbReference>
<gene>
    <name evidence="9" type="ORF">HNQ88_002890</name>
</gene>
<evidence type="ECO:0000256" key="5">
    <source>
        <dbReference type="ARBA" id="ARBA00022801"/>
    </source>
</evidence>
<dbReference type="Proteomes" id="UP001185092">
    <property type="component" value="Unassembled WGS sequence"/>
</dbReference>
<keyword evidence="7" id="KW-0645">Protease</keyword>
<comment type="catalytic activity">
    <reaction evidence="1 7">
        <text>Cleavage of hydrophobic, N-terminal signal or leader sequences from secreted and periplasmic proteins.</text>
        <dbReference type="EC" id="3.4.21.89"/>
    </reaction>
</comment>
<dbReference type="SUPFAM" id="SSF51306">
    <property type="entry name" value="LexA/Signal peptidase"/>
    <property type="match status" value="1"/>
</dbReference>
<dbReference type="EMBL" id="JAVDQD010000003">
    <property type="protein sequence ID" value="MDR6239842.1"/>
    <property type="molecule type" value="Genomic_DNA"/>
</dbReference>
<accession>A0AAE3XNR0</accession>
<feature type="active site" evidence="6">
    <location>
        <position position="135"/>
    </location>
</feature>
<dbReference type="PANTHER" id="PTHR43390">
    <property type="entry name" value="SIGNAL PEPTIDASE I"/>
    <property type="match status" value="1"/>
</dbReference>
<dbReference type="InterPro" id="IPR019758">
    <property type="entry name" value="Pept_S26A_signal_pept_1_CS"/>
</dbReference>
<dbReference type="AlphaFoldDB" id="A0AAE3XNR0"/>
<feature type="transmembrane region" description="Helical" evidence="7">
    <location>
        <begin position="20"/>
        <end position="39"/>
    </location>
</feature>
<dbReference type="InterPro" id="IPR036286">
    <property type="entry name" value="LexA/Signal_pep-like_sf"/>
</dbReference>
<dbReference type="InterPro" id="IPR019533">
    <property type="entry name" value="Peptidase_S26"/>
</dbReference>
<keyword evidence="7" id="KW-1133">Transmembrane helix</keyword>
<evidence type="ECO:0000313" key="10">
    <source>
        <dbReference type="Proteomes" id="UP001185092"/>
    </source>
</evidence>
<proteinExistence type="inferred from homology"/>
<evidence type="ECO:0000256" key="4">
    <source>
        <dbReference type="ARBA" id="ARBA00019232"/>
    </source>
</evidence>
<evidence type="ECO:0000256" key="3">
    <source>
        <dbReference type="ARBA" id="ARBA00013208"/>
    </source>
</evidence>
<keyword evidence="7" id="KW-0472">Membrane</keyword>
<dbReference type="NCBIfam" id="TIGR02227">
    <property type="entry name" value="sigpep_I_bact"/>
    <property type="match status" value="2"/>
</dbReference>
<evidence type="ECO:0000256" key="1">
    <source>
        <dbReference type="ARBA" id="ARBA00000677"/>
    </source>
</evidence>
<keyword evidence="7" id="KW-0812">Transmembrane</keyword>
<feature type="active site" evidence="6">
    <location>
        <position position="48"/>
    </location>
</feature>
<feature type="domain" description="Peptidase S26" evidence="8">
    <location>
        <begin position="18"/>
        <end position="185"/>
    </location>
</feature>
<dbReference type="EC" id="3.4.21.89" evidence="3 7"/>
<evidence type="ECO:0000256" key="7">
    <source>
        <dbReference type="RuleBase" id="RU362042"/>
    </source>
</evidence>
<evidence type="ECO:0000256" key="6">
    <source>
        <dbReference type="PIRSR" id="PIRSR600223-1"/>
    </source>
</evidence>
<comment type="similarity">
    <text evidence="2 7">Belongs to the peptidase S26 family.</text>
</comment>
<dbReference type="PRINTS" id="PR00727">
    <property type="entry name" value="LEADERPTASE"/>
</dbReference>
<dbReference type="Pfam" id="PF10502">
    <property type="entry name" value="Peptidase_S26"/>
    <property type="match status" value="2"/>
</dbReference>
<dbReference type="CDD" id="cd06530">
    <property type="entry name" value="S26_SPase_I"/>
    <property type="match status" value="2"/>
</dbReference>
<protein>
    <recommendedName>
        <fullName evidence="4 7">Signal peptidase I</fullName>
        <ecNumber evidence="3 7">3.4.21.89</ecNumber>
    </recommendedName>
</protein>
<dbReference type="GO" id="GO:0006465">
    <property type="term" value="P:signal peptide processing"/>
    <property type="evidence" value="ECO:0007669"/>
    <property type="project" value="InterPro"/>
</dbReference>
<comment type="caution">
    <text evidence="9">The sequence shown here is derived from an EMBL/GenBank/DDBJ whole genome shotgun (WGS) entry which is preliminary data.</text>
</comment>
<dbReference type="GO" id="GO:0009003">
    <property type="term" value="F:signal peptidase activity"/>
    <property type="evidence" value="ECO:0007669"/>
    <property type="project" value="UniProtKB-EC"/>
</dbReference>